<evidence type="ECO:0000256" key="1">
    <source>
        <dbReference type="ARBA" id="ARBA00022614"/>
    </source>
</evidence>
<keyword evidence="1" id="KW-0433">Leucine-rich repeat</keyword>
<evidence type="ECO:0000256" key="2">
    <source>
        <dbReference type="ARBA" id="ARBA00022729"/>
    </source>
</evidence>
<feature type="domain" description="LRRCT" evidence="5">
    <location>
        <begin position="524"/>
        <end position="576"/>
    </location>
</feature>
<keyword evidence="3" id="KW-0677">Repeat</keyword>
<dbReference type="PROSITE" id="PS51450">
    <property type="entry name" value="LRR"/>
    <property type="match status" value="4"/>
</dbReference>
<sequence length="773" mass="86749">MLWATDDHRRLQPTLLIPLPSLMIHVEHPFPDTNLALGLLGFLLLHQALDVQARSIVNPGFGWPNKIADMEEFEAQEEDPSLEGKLAMNAFTKDVALLGKRGDFWCLSCVLLRLLLESEANLNPVCPTACVCLPSGQVKCMGDITEIPPLATETTFHLVLQNTKITVLKDRCLESLVLTLRFALHYSPLDLIQPEAFKGASQLKSLSLSYDALSHLPPRVFGELSNLQELFLRGNQLTSISSSMFEGLGNLTELDISHNRIAHLDSDAFRSLGNLGFLNLARNMLTHLPRDVFHNLKELRQLHLHYNQLQTLEAGSFDQVHKLRELQLFNNQIRSIPPRLFWNVPNLSTLTLSRNMLQYIPEESFYYMPSLVKLTIYDNPLLSLPDQLMGHMPKMEVFYLYETNLTTVPWNLFANMTGLKILNFHLNYRLSFLPKDVFCCLPNLQTLSLKQNSLDDLHPDVFSSLTSLTDLLLHDNKLRSLPVTIFHNLSKLKRIELKNNLLRNLPGDVFAGSSILANVTLGGNPWNCNCSIIGIAEWTSENRQLVKDNAEVLCHEPLNLQNHTLSSITYDFLNCDSTTTIRAPSTPATTIATTEGRRKMLTTPSLKAKSTDPLTTTPKSVTTPFASTVPFSTALSASTPKSVTTPFTSRVSLSTSISTNVPSDGTAEDIFEIVEVVEAFDKVVVLDEGRSHIIHNNHHNGWVYLWTVPSRGTISGLLMALHIVLVATGVVLIVATLYALYRLDQELRNLGTLSRLKHQKITYGRWEKFHDKL</sequence>
<evidence type="ECO:0000313" key="6">
    <source>
        <dbReference type="Proteomes" id="UP000504632"/>
    </source>
</evidence>
<dbReference type="GO" id="GO:0016020">
    <property type="term" value="C:membrane"/>
    <property type="evidence" value="ECO:0007669"/>
    <property type="project" value="UniProtKB-SubCell"/>
</dbReference>
<dbReference type="InterPro" id="IPR001611">
    <property type="entry name" value="Leu-rich_rpt"/>
</dbReference>
<proteinExistence type="predicted"/>
<dbReference type="InterPro" id="IPR003591">
    <property type="entry name" value="Leu-rich_rpt_typical-subtyp"/>
</dbReference>
<gene>
    <name evidence="7" type="primary">LOC115820616</name>
</gene>
<keyword evidence="6" id="KW-1185">Reference proteome</keyword>
<evidence type="ECO:0000256" key="4">
    <source>
        <dbReference type="SAM" id="Phobius"/>
    </source>
</evidence>
<dbReference type="SUPFAM" id="SSF52058">
    <property type="entry name" value="L domain-like"/>
    <property type="match status" value="1"/>
</dbReference>
<organism evidence="6 7">
    <name type="scientific">Chanos chanos</name>
    <name type="common">Milkfish</name>
    <name type="synonym">Mugil chanos</name>
    <dbReference type="NCBI Taxonomy" id="29144"/>
    <lineage>
        <taxon>Eukaryota</taxon>
        <taxon>Metazoa</taxon>
        <taxon>Chordata</taxon>
        <taxon>Craniata</taxon>
        <taxon>Vertebrata</taxon>
        <taxon>Euteleostomi</taxon>
        <taxon>Actinopterygii</taxon>
        <taxon>Neopterygii</taxon>
        <taxon>Teleostei</taxon>
        <taxon>Ostariophysi</taxon>
        <taxon>Gonorynchiformes</taxon>
        <taxon>Chanidae</taxon>
        <taxon>Chanos</taxon>
    </lineage>
</organism>
<keyword evidence="2" id="KW-0732">Signal</keyword>
<dbReference type="InterPro" id="IPR032675">
    <property type="entry name" value="LRR_dom_sf"/>
</dbReference>
<feature type="transmembrane region" description="Helical" evidence="4">
    <location>
        <begin position="717"/>
        <end position="741"/>
    </location>
</feature>
<dbReference type="Pfam" id="PF13855">
    <property type="entry name" value="LRR_8"/>
    <property type="match status" value="3"/>
</dbReference>
<evidence type="ECO:0000259" key="5">
    <source>
        <dbReference type="SMART" id="SM00082"/>
    </source>
</evidence>
<dbReference type="AlphaFoldDB" id="A0A6J2W416"/>
<dbReference type="SMART" id="SM00082">
    <property type="entry name" value="LRRCT"/>
    <property type="match status" value="1"/>
</dbReference>
<dbReference type="OrthoDB" id="27267at2759"/>
<keyword evidence="4" id="KW-1133">Transmembrane helix</keyword>
<accession>A0A6J2W416</accession>
<protein>
    <submittedName>
        <fullName evidence="7">Platelet glycoprotein V</fullName>
    </submittedName>
</protein>
<evidence type="ECO:0000256" key="3">
    <source>
        <dbReference type="ARBA" id="ARBA00022737"/>
    </source>
</evidence>
<dbReference type="Gene3D" id="3.80.10.10">
    <property type="entry name" value="Ribonuclease Inhibitor"/>
    <property type="match status" value="3"/>
</dbReference>
<dbReference type="FunFam" id="3.80.10.10:FF:001360">
    <property type="entry name" value="Uncharacterized protein"/>
    <property type="match status" value="1"/>
</dbReference>
<evidence type="ECO:0000313" key="7">
    <source>
        <dbReference type="RefSeq" id="XP_030640105.1"/>
    </source>
</evidence>
<dbReference type="PANTHER" id="PTHR45842:SF22">
    <property type="entry name" value="INSULIN-LIKE GROWTH FACTOR-BINDING PROTEIN COMPLEX ACID LABILE SUBUNIT ISOFORM X1"/>
    <property type="match status" value="1"/>
</dbReference>
<dbReference type="InterPro" id="IPR050467">
    <property type="entry name" value="LRFN"/>
</dbReference>
<dbReference type="InterPro" id="IPR000483">
    <property type="entry name" value="Cys-rich_flank_reg_C"/>
</dbReference>
<reference evidence="7" key="1">
    <citation type="submission" date="2025-08" db="UniProtKB">
        <authorList>
            <consortium name="RefSeq"/>
        </authorList>
    </citation>
    <scope>IDENTIFICATION</scope>
</reference>
<keyword evidence="4" id="KW-0812">Transmembrane</keyword>
<name>A0A6J2W416_CHACN</name>
<dbReference type="PANTHER" id="PTHR45842">
    <property type="entry name" value="SYNAPTIC ADHESION-LIKE MOLECULE SALM"/>
    <property type="match status" value="1"/>
</dbReference>
<dbReference type="Proteomes" id="UP000504632">
    <property type="component" value="Chromosome 9"/>
</dbReference>
<dbReference type="SMART" id="SM00369">
    <property type="entry name" value="LRR_TYP"/>
    <property type="match status" value="13"/>
</dbReference>
<keyword evidence="4" id="KW-0472">Membrane</keyword>
<dbReference type="RefSeq" id="XP_030640105.1">
    <property type="nucleotide sequence ID" value="XM_030784245.1"/>
</dbReference>
<dbReference type="SMART" id="SM00365">
    <property type="entry name" value="LRR_SD22"/>
    <property type="match status" value="4"/>
</dbReference>
<dbReference type="InParanoid" id="A0A6J2W416"/>
<dbReference type="FunFam" id="3.80.10.10:FF:001164">
    <property type="entry name" value="GH01279p"/>
    <property type="match status" value="1"/>
</dbReference>
<dbReference type="GeneID" id="115820616"/>